<keyword evidence="8" id="KW-0010">Activator</keyword>
<evidence type="ECO:0000256" key="2">
    <source>
        <dbReference type="ARBA" id="ARBA00006911"/>
    </source>
</evidence>
<dbReference type="NCBIfam" id="TIGR01623">
    <property type="entry name" value="put_zinc_LRP1"/>
    <property type="match status" value="1"/>
</dbReference>
<organism evidence="12 13">
    <name type="scientific">Cannabis sativa</name>
    <name type="common">Hemp</name>
    <name type="synonym">Marijuana</name>
    <dbReference type="NCBI Taxonomy" id="3483"/>
    <lineage>
        <taxon>Eukaryota</taxon>
        <taxon>Viridiplantae</taxon>
        <taxon>Streptophyta</taxon>
        <taxon>Embryophyta</taxon>
        <taxon>Tracheophyta</taxon>
        <taxon>Spermatophyta</taxon>
        <taxon>Magnoliopsida</taxon>
        <taxon>eudicotyledons</taxon>
        <taxon>Gunneridae</taxon>
        <taxon>Pentapetalae</taxon>
        <taxon>rosids</taxon>
        <taxon>fabids</taxon>
        <taxon>Rosales</taxon>
        <taxon>Cannabaceae</taxon>
        <taxon>Cannabis</taxon>
    </lineage>
</organism>
<name>A0A803PFJ0_CANSA</name>
<dbReference type="PANTHER" id="PTHR31604">
    <property type="entry name" value="PROTEIN LATERAL ROOT PRIMORDIUM 1"/>
    <property type="match status" value="1"/>
</dbReference>
<feature type="compositionally biased region" description="Low complexity" evidence="11">
    <location>
        <begin position="34"/>
        <end position="45"/>
    </location>
</feature>
<evidence type="ECO:0000256" key="7">
    <source>
        <dbReference type="ARBA" id="ARBA00023125"/>
    </source>
</evidence>
<dbReference type="OMA" id="GPENRYN"/>
<dbReference type="Proteomes" id="UP000596661">
    <property type="component" value="Chromosome 4"/>
</dbReference>
<keyword evidence="5" id="KW-0862">Zinc</keyword>
<dbReference type="EMBL" id="UZAU01000401">
    <property type="status" value="NOT_ANNOTATED_CDS"/>
    <property type="molecule type" value="Genomic_DNA"/>
</dbReference>
<evidence type="ECO:0000256" key="8">
    <source>
        <dbReference type="ARBA" id="ARBA00023159"/>
    </source>
</evidence>
<dbReference type="GO" id="GO:0046872">
    <property type="term" value="F:metal ion binding"/>
    <property type="evidence" value="ECO:0007669"/>
    <property type="project" value="UniProtKB-KW"/>
</dbReference>
<evidence type="ECO:0000256" key="4">
    <source>
        <dbReference type="ARBA" id="ARBA00022723"/>
    </source>
</evidence>
<dbReference type="GO" id="GO:0005634">
    <property type="term" value="C:nucleus"/>
    <property type="evidence" value="ECO:0007669"/>
    <property type="project" value="UniProtKB-SubCell"/>
</dbReference>
<dbReference type="NCBIfam" id="TIGR01624">
    <property type="entry name" value="LRP1_Cterm"/>
    <property type="match status" value="1"/>
</dbReference>
<keyword evidence="13" id="KW-1185">Reference proteome</keyword>
<sequence length="171" mass="18725">MRCRTCCKSRGYDCQTHVKSTWVPASKRRERQQHQQQLSSLQQQQPKRLRDSNNNALIISSNSSRLQTTHSGGLEVGNFPSEVNSQAVFRCVKVSSMEDNDDQYAYQTAVNIGGHVFKGILYDHGLETNYNNMVGETSSGGGGGNNQSVQPLDLITVAATATTAEASPSEK</sequence>
<dbReference type="GO" id="GO:0009851">
    <property type="term" value="P:auxin biosynthetic process"/>
    <property type="evidence" value="ECO:0007669"/>
    <property type="project" value="UniProtKB-KW"/>
</dbReference>
<dbReference type="GO" id="GO:0003700">
    <property type="term" value="F:DNA-binding transcription factor activity"/>
    <property type="evidence" value="ECO:0007669"/>
    <property type="project" value="InterPro"/>
</dbReference>
<keyword evidence="7" id="KW-0238">DNA-binding</keyword>
<reference evidence="12" key="2">
    <citation type="submission" date="2021-03" db="UniProtKB">
        <authorList>
            <consortium name="EnsemblPlants"/>
        </authorList>
    </citation>
    <scope>IDENTIFICATION</scope>
</reference>
<dbReference type="AlphaFoldDB" id="A0A803PFJ0"/>
<comment type="subcellular location">
    <subcellularLocation>
        <location evidence="1">Nucleus</location>
    </subcellularLocation>
</comment>
<evidence type="ECO:0000256" key="9">
    <source>
        <dbReference type="ARBA" id="ARBA00023242"/>
    </source>
</evidence>
<dbReference type="InterPro" id="IPR006511">
    <property type="entry name" value="SHI_C"/>
</dbReference>
<keyword evidence="10" id="KW-0927">Auxin signaling pathway</keyword>
<dbReference type="GO" id="GO:0045893">
    <property type="term" value="P:positive regulation of DNA-templated transcription"/>
    <property type="evidence" value="ECO:0007669"/>
    <property type="project" value="TreeGrafter"/>
</dbReference>
<protein>
    <submittedName>
        <fullName evidence="12">Uncharacterized protein</fullName>
    </submittedName>
</protein>
<dbReference type="GO" id="GO:0003677">
    <property type="term" value="F:DNA binding"/>
    <property type="evidence" value="ECO:0007669"/>
    <property type="project" value="UniProtKB-KW"/>
</dbReference>
<keyword evidence="9" id="KW-0539">Nucleus</keyword>
<dbReference type="Gramene" id="evm.model.04.2070">
    <property type="protein sequence ID" value="cds.evm.model.04.2070"/>
    <property type="gene ID" value="evm.TU.04.2070"/>
</dbReference>
<evidence type="ECO:0000256" key="11">
    <source>
        <dbReference type="SAM" id="MobiDB-lite"/>
    </source>
</evidence>
<dbReference type="Pfam" id="PF05142">
    <property type="entry name" value="DUF702"/>
    <property type="match status" value="1"/>
</dbReference>
<keyword evidence="3" id="KW-0217">Developmental protein</keyword>
<dbReference type="GO" id="GO:0009734">
    <property type="term" value="P:auxin-activated signaling pathway"/>
    <property type="evidence" value="ECO:0007669"/>
    <property type="project" value="UniProtKB-KW"/>
</dbReference>
<accession>A0A803PFJ0</accession>
<evidence type="ECO:0000313" key="12">
    <source>
        <dbReference type="EnsemblPlants" id="cds.evm.model.04.2070"/>
    </source>
</evidence>
<evidence type="ECO:0000256" key="3">
    <source>
        <dbReference type="ARBA" id="ARBA00022473"/>
    </source>
</evidence>
<comment type="similarity">
    <text evidence="2">Belongs to the SHI protein family.</text>
</comment>
<keyword evidence="4" id="KW-0479">Metal-binding</keyword>
<dbReference type="InterPro" id="IPR006510">
    <property type="entry name" value="Znf_LRP1"/>
</dbReference>
<evidence type="ECO:0000256" key="6">
    <source>
        <dbReference type="ARBA" id="ARBA00023070"/>
    </source>
</evidence>
<evidence type="ECO:0000256" key="10">
    <source>
        <dbReference type="ARBA" id="ARBA00023294"/>
    </source>
</evidence>
<proteinExistence type="inferred from homology"/>
<dbReference type="PANTHER" id="PTHR31604:SF4">
    <property type="entry name" value="PROTEIN SHORT INTERNODES"/>
    <property type="match status" value="1"/>
</dbReference>
<reference evidence="12" key="1">
    <citation type="submission" date="2018-11" db="EMBL/GenBank/DDBJ databases">
        <authorList>
            <person name="Grassa J C."/>
        </authorList>
    </citation>
    <scope>NUCLEOTIDE SEQUENCE [LARGE SCALE GENOMIC DNA]</scope>
</reference>
<evidence type="ECO:0000256" key="1">
    <source>
        <dbReference type="ARBA" id="ARBA00004123"/>
    </source>
</evidence>
<feature type="region of interest" description="Disordered" evidence="11">
    <location>
        <begin position="25"/>
        <end position="49"/>
    </location>
</feature>
<evidence type="ECO:0000256" key="5">
    <source>
        <dbReference type="ARBA" id="ARBA00022833"/>
    </source>
</evidence>
<evidence type="ECO:0000313" key="13">
    <source>
        <dbReference type="Proteomes" id="UP000596661"/>
    </source>
</evidence>
<dbReference type="InterPro" id="IPR007818">
    <property type="entry name" value="SHI"/>
</dbReference>
<keyword evidence="6" id="KW-0073">Auxin biosynthesis</keyword>
<dbReference type="EnsemblPlants" id="evm.model.04.2070">
    <property type="protein sequence ID" value="cds.evm.model.04.2070"/>
    <property type="gene ID" value="evm.TU.04.2070"/>
</dbReference>